<dbReference type="GO" id="GO:0008168">
    <property type="term" value="F:methyltransferase activity"/>
    <property type="evidence" value="ECO:0007669"/>
    <property type="project" value="UniProtKB-KW"/>
</dbReference>
<keyword evidence="1" id="KW-0489">Methyltransferase</keyword>
<reference evidence="3 4" key="1">
    <citation type="submission" date="2016-01" db="EMBL/GenBank/DDBJ databases">
        <title>The new phylogeny of the genus Mycobacterium.</title>
        <authorList>
            <person name="Tarcisio F."/>
            <person name="Conor M."/>
            <person name="Antonella G."/>
            <person name="Elisabetta G."/>
            <person name="Giulia F.S."/>
            <person name="Sara T."/>
            <person name="Anna F."/>
            <person name="Clotilde B."/>
            <person name="Roberto B."/>
            <person name="Veronica D.S."/>
            <person name="Fabio R."/>
            <person name="Monica P."/>
            <person name="Olivier J."/>
            <person name="Enrico T."/>
            <person name="Nicola S."/>
        </authorList>
    </citation>
    <scope>NUCLEOTIDE SEQUENCE [LARGE SCALE GENOMIC DNA]</scope>
    <source>
        <strain evidence="3 4">ATCC 700010</strain>
    </source>
</reference>
<dbReference type="RefSeq" id="WP_085144802.1">
    <property type="nucleotide sequence ID" value="NZ_JACKUA010000019.1"/>
</dbReference>
<evidence type="ECO:0000256" key="2">
    <source>
        <dbReference type="ARBA" id="ARBA00022679"/>
    </source>
</evidence>
<sequence>MSPADTALPPRAERLFTLAEQVIGFMPADEGRALYDAAVAYLDGGVGVEIGTYCGKSTVMLGAAAQETGSVLYTVDHHHGSEEHQPGWEYHDTTLVDPETGLFDTLPTMRHTLDAAGLDEHVVAIVGKSPIVARGWRMPLRLLFIDGGHTEEAAQRDFEGWARWVEVGGTLIIHDVFPNPDDGGQAPFHIYQRALNTGAFREVSATGSMRVLERTSGTPGELD</sequence>
<dbReference type="Gene3D" id="3.40.50.150">
    <property type="entry name" value="Vaccinia Virus protein VP39"/>
    <property type="match status" value="1"/>
</dbReference>
<dbReference type="GO" id="GO:0071770">
    <property type="term" value="P:DIM/DIP cell wall layer assembly"/>
    <property type="evidence" value="ECO:0007669"/>
    <property type="project" value="TreeGrafter"/>
</dbReference>
<organism evidence="3 4">
    <name type="scientific">Mycolicibacterium wolinskyi</name>
    <dbReference type="NCBI Taxonomy" id="59750"/>
    <lineage>
        <taxon>Bacteria</taxon>
        <taxon>Bacillati</taxon>
        <taxon>Actinomycetota</taxon>
        <taxon>Actinomycetes</taxon>
        <taxon>Mycobacteriales</taxon>
        <taxon>Mycobacteriaceae</taxon>
        <taxon>Mycolicibacterium</taxon>
    </lineage>
</organism>
<dbReference type="PANTHER" id="PTHR40048:SF1">
    <property type="entry name" value="RHAMNOSYL O-METHYLTRANSFERASE"/>
    <property type="match status" value="1"/>
</dbReference>
<accession>A0A1X2FB87</accession>
<comment type="caution">
    <text evidence="3">The sequence shown here is derived from an EMBL/GenBank/DDBJ whole genome shotgun (WGS) entry which is preliminary data.</text>
</comment>
<dbReference type="Pfam" id="PF13578">
    <property type="entry name" value="Methyltransf_24"/>
    <property type="match status" value="1"/>
</dbReference>
<dbReference type="EMBL" id="LQQA01000013">
    <property type="protein sequence ID" value="ORX15705.1"/>
    <property type="molecule type" value="Genomic_DNA"/>
</dbReference>
<dbReference type="Proteomes" id="UP000193964">
    <property type="component" value="Unassembled WGS sequence"/>
</dbReference>
<name>A0A1X2FB87_9MYCO</name>
<dbReference type="GO" id="GO:0032259">
    <property type="term" value="P:methylation"/>
    <property type="evidence" value="ECO:0007669"/>
    <property type="project" value="UniProtKB-KW"/>
</dbReference>
<evidence type="ECO:0000256" key="1">
    <source>
        <dbReference type="ARBA" id="ARBA00022603"/>
    </source>
</evidence>
<evidence type="ECO:0000313" key="3">
    <source>
        <dbReference type="EMBL" id="ORX15705.1"/>
    </source>
</evidence>
<dbReference type="GO" id="GO:0005886">
    <property type="term" value="C:plasma membrane"/>
    <property type="evidence" value="ECO:0007669"/>
    <property type="project" value="TreeGrafter"/>
</dbReference>
<proteinExistence type="predicted"/>
<dbReference type="InterPro" id="IPR029063">
    <property type="entry name" value="SAM-dependent_MTases_sf"/>
</dbReference>
<dbReference type="AlphaFoldDB" id="A0A1X2FB87"/>
<evidence type="ECO:0008006" key="5">
    <source>
        <dbReference type="Google" id="ProtNLM"/>
    </source>
</evidence>
<protein>
    <recommendedName>
        <fullName evidence="5">Class I SAM-dependent methyltransferase</fullName>
    </recommendedName>
</protein>
<dbReference type="SUPFAM" id="SSF53335">
    <property type="entry name" value="S-adenosyl-L-methionine-dependent methyltransferases"/>
    <property type="match status" value="1"/>
</dbReference>
<dbReference type="OrthoDB" id="240750at2"/>
<keyword evidence="2" id="KW-0808">Transferase</keyword>
<dbReference type="PANTHER" id="PTHR40048">
    <property type="entry name" value="RHAMNOSYL O-METHYLTRANSFERASE"/>
    <property type="match status" value="1"/>
</dbReference>
<evidence type="ECO:0000313" key="4">
    <source>
        <dbReference type="Proteomes" id="UP000193964"/>
    </source>
</evidence>
<gene>
    <name evidence="3" type="ORF">AWC31_23235</name>
</gene>